<organism evidence="2 3">
    <name type="scientific">Cetraspora pellucida</name>
    <dbReference type="NCBI Taxonomy" id="1433469"/>
    <lineage>
        <taxon>Eukaryota</taxon>
        <taxon>Fungi</taxon>
        <taxon>Fungi incertae sedis</taxon>
        <taxon>Mucoromycota</taxon>
        <taxon>Glomeromycotina</taxon>
        <taxon>Glomeromycetes</taxon>
        <taxon>Diversisporales</taxon>
        <taxon>Gigasporaceae</taxon>
        <taxon>Cetraspora</taxon>
    </lineage>
</organism>
<feature type="transmembrane region" description="Helical" evidence="1">
    <location>
        <begin position="22"/>
        <end position="40"/>
    </location>
</feature>
<keyword evidence="1" id="KW-0812">Transmembrane</keyword>
<evidence type="ECO:0000313" key="2">
    <source>
        <dbReference type="EMBL" id="CAG8685370.1"/>
    </source>
</evidence>
<dbReference type="AlphaFoldDB" id="A0A9N9ER89"/>
<evidence type="ECO:0000256" key="1">
    <source>
        <dbReference type="SAM" id="Phobius"/>
    </source>
</evidence>
<sequence length="67" mass="7264">MNLNFISQLETNDVTMMYFDKILTVSAISAISAMLAISAVNHASTEFSSQNNSCLTYINASISSPKI</sequence>
<protein>
    <submittedName>
        <fullName evidence="2">14773_t:CDS:1</fullName>
    </submittedName>
</protein>
<dbReference type="EMBL" id="CAJVQA010009470">
    <property type="protein sequence ID" value="CAG8685370.1"/>
    <property type="molecule type" value="Genomic_DNA"/>
</dbReference>
<accession>A0A9N9ER89</accession>
<keyword evidence="3" id="KW-1185">Reference proteome</keyword>
<gene>
    <name evidence="2" type="ORF">CPELLU_LOCUS11038</name>
</gene>
<dbReference type="Proteomes" id="UP000789759">
    <property type="component" value="Unassembled WGS sequence"/>
</dbReference>
<comment type="caution">
    <text evidence="2">The sequence shown here is derived from an EMBL/GenBank/DDBJ whole genome shotgun (WGS) entry which is preliminary data.</text>
</comment>
<proteinExistence type="predicted"/>
<keyword evidence="1" id="KW-0472">Membrane</keyword>
<reference evidence="2" key="1">
    <citation type="submission" date="2021-06" db="EMBL/GenBank/DDBJ databases">
        <authorList>
            <person name="Kallberg Y."/>
            <person name="Tangrot J."/>
            <person name="Rosling A."/>
        </authorList>
    </citation>
    <scope>NUCLEOTIDE SEQUENCE</scope>
    <source>
        <strain evidence="2">FL966</strain>
    </source>
</reference>
<keyword evidence="1" id="KW-1133">Transmembrane helix</keyword>
<evidence type="ECO:0000313" key="3">
    <source>
        <dbReference type="Proteomes" id="UP000789759"/>
    </source>
</evidence>
<name>A0A9N9ER89_9GLOM</name>